<keyword evidence="2" id="KW-1185">Reference proteome</keyword>
<evidence type="ECO:0000313" key="2">
    <source>
        <dbReference type="Proteomes" id="UP001227268"/>
    </source>
</evidence>
<dbReference type="Proteomes" id="UP001227268">
    <property type="component" value="Unassembled WGS sequence"/>
</dbReference>
<name>A0ACC2W4Z2_9TREE</name>
<protein>
    <submittedName>
        <fullName evidence="1">Uncharacterized protein</fullName>
    </submittedName>
</protein>
<evidence type="ECO:0000313" key="1">
    <source>
        <dbReference type="EMBL" id="KAJ9106259.1"/>
    </source>
</evidence>
<accession>A0ACC2W4Z2</accession>
<gene>
    <name evidence="1" type="ORF">QFC21_001404</name>
</gene>
<proteinExistence type="predicted"/>
<comment type="caution">
    <text evidence="1">The sequence shown here is derived from an EMBL/GenBank/DDBJ whole genome shotgun (WGS) entry which is preliminary data.</text>
</comment>
<sequence length="138" mass="15602">MSHSDSAETTEGDETTAAEMIESKMETMRMVRFLLSNSAQRELMLELGYQTIEDLEDAVVLMRQAIASQPSSNIHIFGHSPAIVPREETELNGKLKSKKEKKSKRSKLGTTSVTSLDQNVDWQIWIITVEMQTLWTQA</sequence>
<organism evidence="1 2">
    <name type="scientific">Naganishia friedmannii</name>
    <dbReference type="NCBI Taxonomy" id="89922"/>
    <lineage>
        <taxon>Eukaryota</taxon>
        <taxon>Fungi</taxon>
        <taxon>Dikarya</taxon>
        <taxon>Basidiomycota</taxon>
        <taxon>Agaricomycotina</taxon>
        <taxon>Tremellomycetes</taxon>
        <taxon>Filobasidiales</taxon>
        <taxon>Filobasidiaceae</taxon>
        <taxon>Naganishia</taxon>
    </lineage>
</organism>
<reference evidence="1" key="1">
    <citation type="submission" date="2023-04" db="EMBL/GenBank/DDBJ databases">
        <title>Draft Genome sequencing of Naganishia species isolated from polar environments using Oxford Nanopore Technology.</title>
        <authorList>
            <person name="Leo P."/>
            <person name="Venkateswaran K."/>
        </authorList>
    </citation>
    <scope>NUCLEOTIDE SEQUENCE</scope>
    <source>
        <strain evidence="1">MNA-CCFEE 5423</strain>
    </source>
</reference>
<dbReference type="EMBL" id="JASBWT010000003">
    <property type="protein sequence ID" value="KAJ9106259.1"/>
    <property type="molecule type" value="Genomic_DNA"/>
</dbReference>